<comment type="caution">
    <text evidence="1">The sequence shown here is derived from an EMBL/GenBank/DDBJ whole genome shotgun (WGS) entry which is preliminary data.</text>
</comment>
<proteinExistence type="predicted"/>
<gene>
    <name evidence="1" type="ORF">J2851_002217</name>
</gene>
<sequence length="40" mass="4055">MGGHDFAAWLATQLDIGKEAFVAADEAALKEGGGEAHLVG</sequence>
<evidence type="ECO:0000313" key="2">
    <source>
        <dbReference type="Proteomes" id="UP000781958"/>
    </source>
</evidence>
<dbReference type="Proteomes" id="UP000781958">
    <property type="component" value="Unassembled WGS sequence"/>
</dbReference>
<name>A0ABS4SKG8_9PROT</name>
<organism evidence="1 2">
    <name type="scientific">Azospirillum rugosum</name>
    <dbReference type="NCBI Taxonomy" id="416170"/>
    <lineage>
        <taxon>Bacteria</taxon>
        <taxon>Pseudomonadati</taxon>
        <taxon>Pseudomonadota</taxon>
        <taxon>Alphaproteobacteria</taxon>
        <taxon>Rhodospirillales</taxon>
        <taxon>Azospirillaceae</taxon>
        <taxon>Azospirillum</taxon>
    </lineage>
</organism>
<evidence type="ECO:0000313" key="1">
    <source>
        <dbReference type="EMBL" id="MBP2292447.1"/>
    </source>
</evidence>
<reference evidence="1 2" key="1">
    <citation type="submission" date="2021-03" db="EMBL/GenBank/DDBJ databases">
        <title>Genomic Encyclopedia of Type Strains, Phase III (KMG-III): the genomes of soil and plant-associated and newly described type strains.</title>
        <authorList>
            <person name="Whitman W."/>
        </authorList>
    </citation>
    <scope>NUCLEOTIDE SEQUENCE [LARGE SCALE GENOMIC DNA]</scope>
    <source>
        <strain evidence="1 2">IMMIB AFH-6</strain>
    </source>
</reference>
<keyword evidence="2" id="KW-1185">Reference proteome</keyword>
<protein>
    <submittedName>
        <fullName evidence="1">Uncharacterized protein</fullName>
    </submittedName>
</protein>
<accession>A0ABS4SKG8</accession>
<dbReference type="EMBL" id="JAGINP010000006">
    <property type="protein sequence ID" value="MBP2292447.1"/>
    <property type="molecule type" value="Genomic_DNA"/>
</dbReference>